<name>A0A9Q2W7M7_9MICO</name>
<comment type="caution">
    <text evidence="1">The sequence shown here is derived from an EMBL/GenBank/DDBJ whole genome shotgun (WGS) entry which is preliminary data.</text>
</comment>
<accession>A0A9Q2W7M7</accession>
<dbReference type="EMBL" id="JAHEWX010000015">
    <property type="protein sequence ID" value="MBT1542463.1"/>
    <property type="molecule type" value="Genomic_DNA"/>
</dbReference>
<evidence type="ECO:0000313" key="1">
    <source>
        <dbReference type="EMBL" id="MBT1542463.1"/>
    </source>
</evidence>
<sequence>MKLSEIRALLTAHGYPTTAELDRVDVKRAAGAVIGVDIMFTDGTVAYLPTETG</sequence>
<dbReference type="AlphaFoldDB" id="A0A9Q2W7M7"/>
<gene>
    <name evidence="1" type="ORF">KK103_11875</name>
</gene>
<protein>
    <submittedName>
        <fullName evidence="1">Uncharacterized protein</fullName>
    </submittedName>
</protein>
<organism evidence="1 2">
    <name type="scientific">Curtobacterium flaccumfaciens pv. flaccumfaciens</name>
    <dbReference type="NCBI Taxonomy" id="138532"/>
    <lineage>
        <taxon>Bacteria</taxon>
        <taxon>Bacillati</taxon>
        <taxon>Actinomycetota</taxon>
        <taxon>Actinomycetes</taxon>
        <taxon>Micrococcales</taxon>
        <taxon>Microbacteriaceae</taxon>
        <taxon>Curtobacterium</taxon>
    </lineage>
</organism>
<dbReference type="Proteomes" id="UP000709437">
    <property type="component" value="Unassembled WGS sequence"/>
</dbReference>
<dbReference type="RefSeq" id="WP_214563257.1">
    <property type="nucleotide sequence ID" value="NZ_JAHEWX010000015.1"/>
</dbReference>
<proteinExistence type="predicted"/>
<reference evidence="1" key="1">
    <citation type="submission" date="2021-05" db="EMBL/GenBank/DDBJ databases">
        <title>Whole genome sequence of Curtobacterium flaccumfaciens pv. flaccumfaciens strain CFBP 3417.</title>
        <authorList>
            <person name="Osdaghi E."/>
            <person name="Taghouti G."/>
            <person name="Portier P."/>
            <person name="Fazliarab A."/>
            <person name="Taghavi S.M."/>
            <person name="Briand M."/>
            <person name="Le-Saux M."/>
            <person name="Jacques M.-A."/>
        </authorList>
    </citation>
    <scope>NUCLEOTIDE SEQUENCE</scope>
    <source>
        <strain evidence="1">CFBP 3417</strain>
    </source>
</reference>
<evidence type="ECO:0000313" key="2">
    <source>
        <dbReference type="Proteomes" id="UP000709437"/>
    </source>
</evidence>